<gene>
    <name evidence="1" type="ORF">L6164_016905</name>
</gene>
<proteinExistence type="predicted"/>
<dbReference type="Proteomes" id="UP000828941">
    <property type="component" value="Chromosome 7"/>
</dbReference>
<name>A0ACB9N7I4_BAUVA</name>
<organism evidence="1 2">
    <name type="scientific">Bauhinia variegata</name>
    <name type="common">Purple orchid tree</name>
    <name type="synonym">Phanera variegata</name>
    <dbReference type="NCBI Taxonomy" id="167791"/>
    <lineage>
        <taxon>Eukaryota</taxon>
        <taxon>Viridiplantae</taxon>
        <taxon>Streptophyta</taxon>
        <taxon>Embryophyta</taxon>
        <taxon>Tracheophyta</taxon>
        <taxon>Spermatophyta</taxon>
        <taxon>Magnoliopsida</taxon>
        <taxon>eudicotyledons</taxon>
        <taxon>Gunneridae</taxon>
        <taxon>Pentapetalae</taxon>
        <taxon>rosids</taxon>
        <taxon>fabids</taxon>
        <taxon>Fabales</taxon>
        <taxon>Fabaceae</taxon>
        <taxon>Cercidoideae</taxon>
        <taxon>Cercideae</taxon>
        <taxon>Bauhiniinae</taxon>
        <taxon>Bauhinia</taxon>
    </lineage>
</organism>
<comment type="caution">
    <text evidence="1">The sequence shown here is derived from an EMBL/GenBank/DDBJ whole genome shotgun (WGS) entry which is preliminary data.</text>
</comment>
<sequence>MELFSIQSSLLTLLFTFLYFHYFLTRLTKSKLEKKGFKIYPLVGVLPDFIKNRHRFLDWTTQVLSECPSNTDMIVRPGKVRGIITANPENIEHMLKTNFHNYPKGQRFISRLEDFLGNGIFNSDGELWTVQRKTASYEFNTNSIRYFVMEIVTVEIQTRLLPILSREASSESTQVLDLQDILERFAFDSICKLAFNVDPGCLGSDGTAGADFMRAFAAAANHSLERFLYAIPFFWKVKKFFNLGSERRLRESILTVHHFADEIIRTRMESQSTNGEESEFQDLLSRFIGKIQKSSSSHEFLRDIIISFVLAGRDTSSSALTWFFWILSSRPDVKQKIRDELRTIRARKGKCIGETFTFAELREMHYLHAAISESMRLFPPVPVDSKTCLKDDILPDGTVIKKNWFIMYHTYAMGRMESIWGKDCMEYKPERWIEKVYRAESSFKFPVFHGGPRICLGKDLAYIQMKYIAASLIERFEIIVQNDDTCPQHILSLTLRMKGGLPILVKERNV</sequence>
<protein>
    <submittedName>
        <fullName evidence="1">Uncharacterized protein</fullName>
    </submittedName>
</protein>
<evidence type="ECO:0000313" key="2">
    <source>
        <dbReference type="Proteomes" id="UP000828941"/>
    </source>
</evidence>
<keyword evidence="2" id="KW-1185">Reference proteome</keyword>
<evidence type="ECO:0000313" key="1">
    <source>
        <dbReference type="EMBL" id="KAI4331961.1"/>
    </source>
</evidence>
<reference evidence="1 2" key="1">
    <citation type="journal article" date="2022" name="DNA Res.">
        <title>Chromosomal-level genome assembly of the orchid tree Bauhinia variegata (Leguminosae; Cercidoideae) supports the allotetraploid origin hypothesis of Bauhinia.</title>
        <authorList>
            <person name="Zhong Y."/>
            <person name="Chen Y."/>
            <person name="Zheng D."/>
            <person name="Pang J."/>
            <person name="Liu Y."/>
            <person name="Luo S."/>
            <person name="Meng S."/>
            <person name="Qian L."/>
            <person name="Wei D."/>
            <person name="Dai S."/>
            <person name="Zhou R."/>
        </authorList>
    </citation>
    <scope>NUCLEOTIDE SEQUENCE [LARGE SCALE GENOMIC DNA]</scope>
    <source>
        <strain evidence="1">BV-YZ2020</strain>
    </source>
</reference>
<dbReference type="EMBL" id="CM039432">
    <property type="protein sequence ID" value="KAI4331961.1"/>
    <property type="molecule type" value="Genomic_DNA"/>
</dbReference>
<accession>A0ACB9N7I4</accession>